<dbReference type="AlphaFoldDB" id="A0A8J8T107"/>
<reference evidence="1" key="1">
    <citation type="submission" date="2019-06" db="EMBL/GenBank/DDBJ databases">
        <authorList>
            <person name="Zheng W."/>
        </authorList>
    </citation>
    <scope>NUCLEOTIDE SEQUENCE</scope>
    <source>
        <strain evidence="1">QDHG01</strain>
    </source>
</reference>
<dbReference type="Proteomes" id="UP000785679">
    <property type="component" value="Unassembled WGS sequence"/>
</dbReference>
<evidence type="ECO:0000313" key="1">
    <source>
        <dbReference type="EMBL" id="TNV77930.1"/>
    </source>
</evidence>
<proteinExistence type="predicted"/>
<organism evidence="1 2">
    <name type="scientific">Halteria grandinella</name>
    <dbReference type="NCBI Taxonomy" id="5974"/>
    <lineage>
        <taxon>Eukaryota</taxon>
        <taxon>Sar</taxon>
        <taxon>Alveolata</taxon>
        <taxon>Ciliophora</taxon>
        <taxon>Intramacronucleata</taxon>
        <taxon>Spirotrichea</taxon>
        <taxon>Stichotrichia</taxon>
        <taxon>Sporadotrichida</taxon>
        <taxon>Halteriidae</taxon>
        <taxon>Halteria</taxon>
    </lineage>
</organism>
<protein>
    <submittedName>
        <fullName evidence="1">Uncharacterized protein</fullName>
    </submittedName>
</protein>
<comment type="caution">
    <text evidence="1">The sequence shown here is derived from an EMBL/GenBank/DDBJ whole genome shotgun (WGS) entry which is preliminary data.</text>
</comment>
<accession>A0A8J8T107</accession>
<dbReference type="EMBL" id="RRYP01011137">
    <property type="protein sequence ID" value="TNV77930.1"/>
    <property type="molecule type" value="Genomic_DNA"/>
</dbReference>
<gene>
    <name evidence="1" type="ORF">FGO68_gene10269</name>
</gene>
<evidence type="ECO:0000313" key="2">
    <source>
        <dbReference type="Proteomes" id="UP000785679"/>
    </source>
</evidence>
<sequence>MMKTRLKMNRHKKAPLKLILLKRNPLKKTPLKITDEILSYLLLLLNQSIQNSFIEKKALFISLQNLLNTITQILNHITCKLSNKLTFFCL</sequence>
<name>A0A8J8T107_HALGN</name>
<keyword evidence="2" id="KW-1185">Reference proteome</keyword>